<reference evidence="1" key="1">
    <citation type="submission" date="2020-05" db="EMBL/GenBank/DDBJ databases">
        <authorList>
            <person name="Chiriac C."/>
            <person name="Salcher M."/>
            <person name="Ghai R."/>
            <person name="Kavagutti S V."/>
        </authorList>
    </citation>
    <scope>NUCLEOTIDE SEQUENCE</scope>
</reference>
<dbReference type="PANTHER" id="PTHR43344:SF15">
    <property type="entry name" value="PHOSPHOSERINE PHOSPHATASE SERB1"/>
    <property type="match status" value="1"/>
</dbReference>
<dbReference type="NCBIfam" id="TIGR01490">
    <property type="entry name" value="HAD-SF-IB-hyp1"/>
    <property type="match status" value="1"/>
</dbReference>
<protein>
    <submittedName>
        <fullName evidence="1">Unannotated protein</fullName>
    </submittedName>
</protein>
<organism evidence="1">
    <name type="scientific">freshwater metagenome</name>
    <dbReference type="NCBI Taxonomy" id="449393"/>
    <lineage>
        <taxon>unclassified sequences</taxon>
        <taxon>metagenomes</taxon>
        <taxon>ecological metagenomes</taxon>
    </lineage>
</organism>
<dbReference type="InterPro" id="IPR023214">
    <property type="entry name" value="HAD_sf"/>
</dbReference>
<dbReference type="Gene3D" id="1.20.1440.100">
    <property type="entry name" value="SG protein - dephosphorylation function"/>
    <property type="match status" value="1"/>
</dbReference>
<dbReference type="InterPro" id="IPR050582">
    <property type="entry name" value="HAD-like_SerB"/>
</dbReference>
<dbReference type="NCBIfam" id="TIGR01488">
    <property type="entry name" value="HAD-SF-IB"/>
    <property type="match status" value="1"/>
</dbReference>
<accession>A0A6J7JQR8</accession>
<evidence type="ECO:0000313" key="1">
    <source>
        <dbReference type="EMBL" id="CAB4944654.1"/>
    </source>
</evidence>
<dbReference type="InterPro" id="IPR036412">
    <property type="entry name" value="HAD-like_sf"/>
</dbReference>
<dbReference type="Pfam" id="PF12710">
    <property type="entry name" value="HAD"/>
    <property type="match status" value="1"/>
</dbReference>
<dbReference type="PANTHER" id="PTHR43344">
    <property type="entry name" value="PHOSPHOSERINE PHOSPHATASE"/>
    <property type="match status" value="1"/>
</dbReference>
<dbReference type="Gene3D" id="3.40.50.1000">
    <property type="entry name" value="HAD superfamily/HAD-like"/>
    <property type="match status" value="1"/>
</dbReference>
<dbReference type="SUPFAM" id="SSF56784">
    <property type="entry name" value="HAD-like"/>
    <property type="match status" value="1"/>
</dbReference>
<dbReference type="EMBL" id="CAFBNO010000001">
    <property type="protein sequence ID" value="CAB4944654.1"/>
    <property type="molecule type" value="Genomic_DNA"/>
</dbReference>
<proteinExistence type="predicted"/>
<dbReference type="CDD" id="cd02612">
    <property type="entry name" value="HAD_PGPPase"/>
    <property type="match status" value="1"/>
</dbReference>
<dbReference type="InterPro" id="IPR006385">
    <property type="entry name" value="HAD_hydro_SerB1"/>
</dbReference>
<name>A0A6J7JQR8_9ZZZZ</name>
<gene>
    <name evidence="1" type="ORF">UFOPK3837_00032</name>
</gene>
<dbReference type="AlphaFoldDB" id="A0A6J7JQR8"/>
<sequence>MPTPKKPEKKSAAFFDLDNTLVRGSTTFLFGKEAVKLNFFSRKEFWRFGAQQLRFIWRGESAKMLKHIEDRAMSLAAGQNAAELEKLIEIVWTQHISKRLWPETVRIAQEHVAAGREVWIVTASPFQMGEFIADKLGLTGALGTVLEIVDGKLTGEFIGRPLHGKRKAKAVRHLAEERGISLRKSYAYSDSHNDLHMLTRVGHPVAVNPDKVLKKYAKAAGWKIFDFKKRELKLHWGK</sequence>